<dbReference type="Pfam" id="PF13456">
    <property type="entry name" value="RVT_3"/>
    <property type="match status" value="1"/>
</dbReference>
<proteinExistence type="predicted"/>
<protein>
    <recommendedName>
        <fullName evidence="1">RNase H type-1 domain-containing protein</fullName>
    </recommendedName>
</protein>
<sequence>MFSDSELVVRQVQARYKVKSPNLIPLHKKTMEILNRFNSYKINHYKREHNEVCDLKVNEVLDS</sequence>
<dbReference type="Proteomes" id="UP000264062">
    <property type="component" value="Unassembled WGS sequence"/>
</dbReference>
<comment type="caution">
    <text evidence="2">The sequence shown here is derived from an EMBL/GenBank/DDBJ whole genome shotgun (WGS) entry which is preliminary data.</text>
</comment>
<dbReference type="InterPro" id="IPR002156">
    <property type="entry name" value="RNaseH_domain"/>
</dbReference>
<dbReference type="EMBL" id="DMZY01000203">
    <property type="protein sequence ID" value="HAV92898.1"/>
    <property type="molecule type" value="Genomic_DNA"/>
</dbReference>
<evidence type="ECO:0000313" key="3">
    <source>
        <dbReference type="Proteomes" id="UP000264062"/>
    </source>
</evidence>
<dbReference type="AlphaFoldDB" id="A0A350HBI2"/>
<dbReference type="GO" id="GO:0003676">
    <property type="term" value="F:nucleic acid binding"/>
    <property type="evidence" value="ECO:0007669"/>
    <property type="project" value="InterPro"/>
</dbReference>
<reference evidence="2 3" key="1">
    <citation type="journal article" date="2018" name="Nat. Biotechnol.">
        <title>A standardized bacterial taxonomy based on genome phylogeny substantially revises the tree of life.</title>
        <authorList>
            <person name="Parks D.H."/>
            <person name="Chuvochina M."/>
            <person name="Waite D.W."/>
            <person name="Rinke C."/>
            <person name="Skarshewski A."/>
            <person name="Chaumeil P.A."/>
            <person name="Hugenholtz P."/>
        </authorList>
    </citation>
    <scope>NUCLEOTIDE SEQUENCE [LARGE SCALE GENOMIC DNA]</scope>
    <source>
        <strain evidence="2">UBA9956</strain>
    </source>
</reference>
<gene>
    <name evidence="2" type="ORF">DCW38_06940</name>
</gene>
<dbReference type="SUPFAM" id="SSF53098">
    <property type="entry name" value="Ribonuclease H-like"/>
    <property type="match status" value="1"/>
</dbReference>
<name>A0A350HBI2_UNCW3</name>
<feature type="domain" description="RNase H type-1" evidence="1">
    <location>
        <begin position="2"/>
        <end position="58"/>
    </location>
</feature>
<evidence type="ECO:0000259" key="1">
    <source>
        <dbReference type="Pfam" id="PF13456"/>
    </source>
</evidence>
<organism evidence="2 3">
    <name type="scientific">candidate division WOR-3 bacterium</name>
    <dbReference type="NCBI Taxonomy" id="2052148"/>
    <lineage>
        <taxon>Bacteria</taxon>
        <taxon>Bacteria division WOR-3</taxon>
    </lineage>
</organism>
<dbReference type="InterPro" id="IPR036397">
    <property type="entry name" value="RNaseH_sf"/>
</dbReference>
<dbReference type="GO" id="GO:0004523">
    <property type="term" value="F:RNA-DNA hybrid ribonuclease activity"/>
    <property type="evidence" value="ECO:0007669"/>
    <property type="project" value="InterPro"/>
</dbReference>
<dbReference type="Gene3D" id="3.30.420.10">
    <property type="entry name" value="Ribonuclease H-like superfamily/Ribonuclease H"/>
    <property type="match status" value="1"/>
</dbReference>
<evidence type="ECO:0000313" key="2">
    <source>
        <dbReference type="EMBL" id="HAV92898.1"/>
    </source>
</evidence>
<dbReference type="InterPro" id="IPR012337">
    <property type="entry name" value="RNaseH-like_sf"/>
</dbReference>
<accession>A0A350HBI2</accession>